<gene>
    <name evidence="2" type="ORF">EV212_10724</name>
</gene>
<dbReference type="GO" id="GO:0006633">
    <property type="term" value="P:fatty acid biosynthetic process"/>
    <property type="evidence" value="ECO:0007669"/>
    <property type="project" value="TreeGrafter"/>
</dbReference>
<evidence type="ECO:0000313" key="2">
    <source>
        <dbReference type="EMBL" id="TCO84424.1"/>
    </source>
</evidence>
<dbReference type="OrthoDB" id="9801625at2"/>
<dbReference type="PANTHER" id="PTHR43437">
    <property type="entry name" value="HYDROXYACYL-THIOESTER DEHYDRATASE TYPE 2, MITOCHONDRIAL-RELATED"/>
    <property type="match status" value="1"/>
</dbReference>
<reference evidence="2 3" key="1">
    <citation type="submission" date="2019-03" db="EMBL/GenBank/DDBJ databases">
        <title>Genomic Encyclopedia of Type Strains, Phase IV (KMG-IV): sequencing the most valuable type-strain genomes for metagenomic binning, comparative biology and taxonomic classification.</title>
        <authorList>
            <person name="Goeker M."/>
        </authorList>
    </citation>
    <scope>NUCLEOTIDE SEQUENCE [LARGE SCALE GENOMIC DNA]</scope>
    <source>
        <strain evidence="2 3">DSM 28559</strain>
    </source>
</reference>
<dbReference type="InterPro" id="IPR050965">
    <property type="entry name" value="UPF0336/Enoyl-CoA_hydratase"/>
</dbReference>
<dbReference type="EMBL" id="SLXA01000007">
    <property type="protein sequence ID" value="TCO84424.1"/>
    <property type="molecule type" value="Genomic_DNA"/>
</dbReference>
<dbReference type="PANTHER" id="PTHR43437:SF3">
    <property type="entry name" value="HYDROXYACYL-THIOESTER DEHYDRATASE TYPE 2, MITOCHONDRIAL"/>
    <property type="match status" value="1"/>
</dbReference>
<proteinExistence type="predicted"/>
<dbReference type="AlphaFoldDB" id="A0A4R2LWE6"/>
<dbReference type="InterPro" id="IPR029069">
    <property type="entry name" value="HotDog_dom_sf"/>
</dbReference>
<sequence>MAEEIKKFTGPELKVGMTASRTKTITKEDIEYFGKVSTDTNPMHFDEDYAATTQFGRCIAHGVISLSLCGAVLGMQLPGLGTIHMGQEVTFMKPVYPGDVITAHCEIIDIQYKEKKDFYIVKVKQQVTNQNGEVVTEGIATCMPPRN</sequence>
<dbReference type="Proteomes" id="UP000295711">
    <property type="component" value="Unassembled WGS sequence"/>
</dbReference>
<feature type="domain" description="MaoC-like" evidence="1">
    <location>
        <begin position="18"/>
        <end position="124"/>
    </location>
</feature>
<keyword evidence="3" id="KW-1185">Reference proteome</keyword>
<dbReference type="SUPFAM" id="SSF54637">
    <property type="entry name" value="Thioesterase/thiol ester dehydrase-isomerase"/>
    <property type="match status" value="1"/>
</dbReference>
<dbReference type="CDD" id="cd03449">
    <property type="entry name" value="R_hydratase"/>
    <property type="match status" value="1"/>
</dbReference>
<evidence type="ECO:0000313" key="3">
    <source>
        <dbReference type="Proteomes" id="UP000295711"/>
    </source>
</evidence>
<dbReference type="GO" id="GO:0019171">
    <property type="term" value="F:(3R)-hydroxyacyl-[acyl-carrier-protein] dehydratase activity"/>
    <property type="evidence" value="ECO:0007669"/>
    <property type="project" value="TreeGrafter"/>
</dbReference>
<dbReference type="InterPro" id="IPR002539">
    <property type="entry name" value="MaoC-like_dom"/>
</dbReference>
<evidence type="ECO:0000259" key="1">
    <source>
        <dbReference type="Pfam" id="PF01575"/>
    </source>
</evidence>
<dbReference type="RefSeq" id="WP_132091548.1">
    <property type="nucleotide sequence ID" value="NZ_JANKAQ010000006.1"/>
</dbReference>
<accession>A0A4R2LWE6</accession>
<name>A0A4R2LWE6_9FIRM</name>
<dbReference type="Pfam" id="PF01575">
    <property type="entry name" value="MaoC_dehydratas"/>
    <property type="match status" value="1"/>
</dbReference>
<dbReference type="Gene3D" id="3.10.129.10">
    <property type="entry name" value="Hotdog Thioesterase"/>
    <property type="match status" value="1"/>
</dbReference>
<comment type="caution">
    <text evidence="2">The sequence shown here is derived from an EMBL/GenBank/DDBJ whole genome shotgun (WGS) entry which is preliminary data.</text>
</comment>
<organism evidence="2 3">
    <name type="scientific">Frisingicoccus caecimuris</name>
    <dbReference type="NCBI Taxonomy" id="1796636"/>
    <lineage>
        <taxon>Bacteria</taxon>
        <taxon>Bacillati</taxon>
        <taxon>Bacillota</taxon>
        <taxon>Clostridia</taxon>
        <taxon>Lachnospirales</taxon>
        <taxon>Lachnospiraceae</taxon>
        <taxon>Frisingicoccus</taxon>
    </lineage>
</organism>
<protein>
    <submittedName>
        <fullName evidence="2">3-hydroxybutyryl-CoA dehydratase</fullName>
    </submittedName>
</protein>